<dbReference type="InterPro" id="IPR016024">
    <property type="entry name" value="ARM-type_fold"/>
</dbReference>
<dbReference type="GO" id="GO:1990904">
    <property type="term" value="C:ribonucleoprotein complex"/>
    <property type="evidence" value="ECO:0007669"/>
    <property type="project" value="UniProtKB-KW"/>
</dbReference>
<dbReference type="InterPro" id="IPR022125">
    <property type="entry name" value="U3snoRNP10_N"/>
</dbReference>
<keyword evidence="5 8" id="KW-0539">Nucleus</keyword>
<dbReference type="PANTHER" id="PTHR13457:SF1">
    <property type="entry name" value="HEAT REPEAT-CONTAINING PROTEIN 1"/>
    <property type="match status" value="1"/>
</dbReference>
<dbReference type="InterPro" id="IPR040191">
    <property type="entry name" value="UTP10"/>
</dbReference>
<dbReference type="EMBL" id="JBDJPC010000005">
    <property type="protein sequence ID" value="KAL1500856.1"/>
    <property type="molecule type" value="Genomic_DNA"/>
</dbReference>
<sequence>MSTSLSEQLRQLATPSTNVFKEDKKRPTFLFDPKEAASINGEVIYEIGLDGLEQLIQKDEKFSVFRLSLFNNSSIDFDRNVHGKEDNEKLDKHIRKFLITLSPYVLTNAAHKALEWLFYRYRINEFNRNDLIITSLPFYNSNIFTRIVQTCKFNETSDLFNFLRDTQKSNLPLQRLSLYYQIYRNGKLVKYITKFMKDLTKTHQKQLLTVHFNFYCTTFCGALEMTDKAVEESFISNALPLLLQGLTSSIADFTSASYVIIARLLSKISLTEKLLDTIVEKVVIGLKTESIQLEASFLLLLIYQLQSHYKKLPLEALEYLKMGDWINCLEYLHERNNCIYPLLEVILENIILQAFDGDTKSRDLIMGVLDKIQFDAYFINKFLSMFLDSLNKEVLSDNQWFYEVIAKLHSKYQSTFQDTFNEVFKIPQRKKYYSAILERGNKSKLDIFNKLYTGKGGIDPVISTEIQNGLKSADSYLFMSKLTECLHSDDPRIVERTLKLLETLEFSGIEFFDTGRLFAKKYRQCCDLAIELFVKENSFNWKMFVKVFPYIVLNYRNFFEKVSRLLHMKFFRESSVFKTLNLTKYQSDSSDFLQDFLTHLKENTGETELEQFLTYIQLDFPSNYLTLYCIITILSRIVSNNLNEQQFNIIFALFNQISNKVSNNESNTEEGYMEMAIREKMPMKSVKEHLRTIIGKLISKHSNWLFLDCHQYPVLTHLINLKFANSNFDDIFNVLLEEIHDNSNGKLTVALNICSSQILTGKTFTKLLKFVEESIVPEAESVSKLDWFYVLSLLAHSTKEIRKLAFKMIEQLLIKVNSVEDFYTKFLKQLLLRKEEISSDPEQFPAIAFNLLKTNNRELLTELLDVTCSDQVPVYVKSATLSMLSQINSFSMVDRLCAHFHKQLHVDILTNIVNRLNDQVVQKLSITSNVWKFLVFALNSSQVVTINAEQIYVPCLVLRQLSKNVCMLLYDDVLEALLGLVCQLSVTLEDPELIALSGKIFKHIDLDARLICPLLSDMIQVNHKKSGKGQRISMPTVDTTLDALEWKKGVVLLEFLQNKKKIRNAHYLIPLLFDILKKCLDFEEQAVVEYPKQLTLALILLVCAKLEDDKIYKKDFNIELVIQCIRASQNPQTHYHALLALAHASRVVPDEVLRHVMAVFTFVGSTLVRHDDAYSFDVISKIIDTIIPILVGQDQTLTIRDVLRVFVDALLDIPEHRTVMLYTKLLNHLDAKRNLCLFLTYVLDAEVFQTSREKKKVEKGRFSGNNKSRRINIALQLCNEFTLETLLHACVQMTKYVNELPDDLEDRPASGSDTNPVNLNRYTPKQFRHFKYLIINFLSNLLSSRELLAKLSPSNEENSANNEASYKELIINVLAYVQRVQKVCEKSRNSPQLVYWRTLLHNGHDLLDGVNDLLSPKMFLLVVRGLLAHSMVMVKKRALELLNTKLQNNRVIFNDPDIFSLINPIFSIIETCRQNDVSPEQEALIQTALLSLKLIVKVWGPTDPEKFVKPLEFVSNFMNVEKLHGNVLASVILCVTEMGVVLRGHALASLPHFMPAFLAIVKKQKHQETSGPLLLSVVTAINRVIESFAPFLSPYLPKLLNESAILISKWGQSQQSQLTAKLIGIKKKIASAVPARLLIPIIDDCYDNLMKKSYFNALVCLVAILEEQLVGMQSSEVAGHITELSNFFLKALDFRKGSSTHDMDEVYLVESQVVKTLTSFTLKLSESSFRPFYLKLFDWAVRSGNSERLITFYHLSYSIGQSLRGLFVLFSRSILNNVSEILKNIASGYFEDENKKILLLEFVLKTLQVIFTYDNNKTFNNRERFQLLMEHLVNLLDTNLDGLEALMKRNENLITPTIVLFVQAVGDDGLWKEINYQILLKMRNSTVEIRLIALHCVLEMVLKLKENFMPLLPETIPFLAELLEDDDERVEKMCQTAIREMEKVLGEPLQKYF</sequence>
<dbReference type="InterPro" id="IPR011989">
    <property type="entry name" value="ARM-like"/>
</dbReference>
<dbReference type="GO" id="GO:0005730">
    <property type="term" value="C:nucleolus"/>
    <property type="evidence" value="ECO:0007669"/>
    <property type="project" value="UniProtKB-SubCell"/>
</dbReference>
<evidence type="ECO:0000256" key="3">
    <source>
        <dbReference type="ARBA" id="ARBA00022517"/>
    </source>
</evidence>
<dbReference type="InterPro" id="IPR021133">
    <property type="entry name" value="HEAT_type_2"/>
</dbReference>
<accession>A0ABD1ETX9</accession>
<gene>
    <name evidence="10" type="ORF">ABEB36_006280</name>
</gene>
<keyword evidence="4 8" id="KW-0698">rRNA processing</keyword>
<dbReference type="PROSITE" id="PS50077">
    <property type="entry name" value="HEAT_REPEAT"/>
    <property type="match status" value="1"/>
</dbReference>
<dbReference type="Pfam" id="PF23243">
    <property type="entry name" value="HEAT_HEATR1"/>
    <property type="match status" value="1"/>
</dbReference>
<evidence type="ECO:0000256" key="2">
    <source>
        <dbReference type="ARBA" id="ARBA00010559"/>
    </source>
</evidence>
<protein>
    <recommendedName>
        <fullName evidence="8">HEAT repeat-containing protein 1</fullName>
    </recommendedName>
</protein>
<dbReference type="Pfam" id="PF08146">
    <property type="entry name" value="BP28CT"/>
    <property type="match status" value="1"/>
</dbReference>
<evidence type="ECO:0000256" key="6">
    <source>
        <dbReference type="ARBA" id="ARBA00023274"/>
    </source>
</evidence>
<keyword evidence="6 8" id="KW-0687">Ribonucleoprotein</keyword>
<dbReference type="Pfam" id="PF12397">
    <property type="entry name" value="U3snoRNP10"/>
    <property type="match status" value="1"/>
</dbReference>
<dbReference type="InterPro" id="IPR012954">
    <property type="entry name" value="BP28_C_dom"/>
</dbReference>
<evidence type="ECO:0000256" key="4">
    <source>
        <dbReference type="ARBA" id="ARBA00022552"/>
    </source>
</evidence>
<comment type="similarity">
    <text evidence="2 8">Belongs to the HEATR1/UTP10 family.</text>
</comment>
<keyword evidence="3 8" id="KW-0690">Ribosome biogenesis</keyword>
<feature type="repeat" description="HEAT" evidence="7">
    <location>
        <begin position="1915"/>
        <end position="1951"/>
    </location>
</feature>
<dbReference type="SMART" id="SM01036">
    <property type="entry name" value="BP28CT"/>
    <property type="match status" value="1"/>
</dbReference>
<reference evidence="10 11" key="1">
    <citation type="submission" date="2024-05" db="EMBL/GenBank/DDBJ databases">
        <title>Genetic variation in Jamaican populations of the coffee berry borer (Hypothenemus hampei).</title>
        <authorList>
            <person name="Errbii M."/>
            <person name="Myrie A."/>
        </authorList>
    </citation>
    <scope>NUCLEOTIDE SEQUENCE [LARGE SCALE GENOMIC DNA]</scope>
    <source>
        <strain evidence="10">JA-Hopewell-2020-01-JO</strain>
        <tissue evidence="10">Whole body</tissue>
    </source>
</reference>
<evidence type="ECO:0000313" key="10">
    <source>
        <dbReference type="EMBL" id="KAL1500856.1"/>
    </source>
</evidence>
<organism evidence="10 11">
    <name type="scientific">Hypothenemus hampei</name>
    <name type="common">Coffee berry borer</name>
    <dbReference type="NCBI Taxonomy" id="57062"/>
    <lineage>
        <taxon>Eukaryota</taxon>
        <taxon>Metazoa</taxon>
        <taxon>Ecdysozoa</taxon>
        <taxon>Arthropoda</taxon>
        <taxon>Hexapoda</taxon>
        <taxon>Insecta</taxon>
        <taxon>Pterygota</taxon>
        <taxon>Neoptera</taxon>
        <taxon>Endopterygota</taxon>
        <taxon>Coleoptera</taxon>
        <taxon>Polyphaga</taxon>
        <taxon>Cucujiformia</taxon>
        <taxon>Curculionidae</taxon>
        <taxon>Scolytinae</taxon>
        <taxon>Hypothenemus</taxon>
    </lineage>
</organism>
<evidence type="ECO:0000256" key="8">
    <source>
        <dbReference type="RuleBase" id="RU367065"/>
    </source>
</evidence>
<dbReference type="Gene3D" id="1.25.10.10">
    <property type="entry name" value="Leucine-rich Repeat Variant"/>
    <property type="match status" value="1"/>
</dbReference>
<evidence type="ECO:0000256" key="7">
    <source>
        <dbReference type="PROSITE-ProRule" id="PRU00103"/>
    </source>
</evidence>
<keyword evidence="11" id="KW-1185">Reference proteome</keyword>
<comment type="function">
    <text evidence="8">Involved in nucleolar processing of pre-18S ribosomal RNA.</text>
</comment>
<dbReference type="SUPFAM" id="SSF48371">
    <property type="entry name" value="ARM repeat"/>
    <property type="match status" value="2"/>
</dbReference>
<comment type="subcellular location">
    <subcellularLocation>
        <location evidence="1 8">Nucleus</location>
        <location evidence="1 8">Nucleolus</location>
    </subcellularLocation>
</comment>
<name>A0ABD1ETX9_HYPHA</name>
<comment type="caution">
    <text evidence="10">The sequence shown here is derived from an EMBL/GenBank/DDBJ whole genome shotgun (WGS) entry which is preliminary data.</text>
</comment>
<dbReference type="GO" id="GO:0006364">
    <property type="term" value="P:rRNA processing"/>
    <property type="evidence" value="ECO:0007669"/>
    <property type="project" value="UniProtKB-UniRule"/>
</dbReference>
<evidence type="ECO:0000259" key="9">
    <source>
        <dbReference type="SMART" id="SM01036"/>
    </source>
</evidence>
<proteinExistence type="inferred from homology"/>
<evidence type="ECO:0000256" key="1">
    <source>
        <dbReference type="ARBA" id="ARBA00004604"/>
    </source>
</evidence>
<dbReference type="PANTHER" id="PTHR13457">
    <property type="entry name" value="BAP28"/>
    <property type="match status" value="1"/>
</dbReference>
<dbReference type="Proteomes" id="UP001566132">
    <property type="component" value="Unassembled WGS sequence"/>
</dbReference>
<evidence type="ECO:0000256" key="5">
    <source>
        <dbReference type="ARBA" id="ARBA00023242"/>
    </source>
</evidence>
<evidence type="ECO:0000313" key="11">
    <source>
        <dbReference type="Proteomes" id="UP001566132"/>
    </source>
</evidence>
<feature type="domain" description="BP28 C-terminal" evidence="9">
    <location>
        <begin position="1674"/>
        <end position="1818"/>
    </location>
</feature>
<dbReference type="InterPro" id="IPR056473">
    <property type="entry name" value="HEAT_Utp10/HEAT1"/>
</dbReference>